<keyword evidence="4" id="KW-0999">Mitochondrion inner membrane</keyword>
<evidence type="ECO:0000256" key="2">
    <source>
        <dbReference type="ARBA" id="ARBA00057247"/>
    </source>
</evidence>
<evidence type="ECO:0000313" key="7">
    <source>
        <dbReference type="EMBL" id="AMD19839.1"/>
    </source>
</evidence>
<feature type="domain" description="Band 7" evidence="6">
    <location>
        <begin position="25"/>
        <end position="186"/>
    </location>
</feature>
<dbReference type="OrthoDB" id="275637at2759"/>
<dbReference type="GO" id="GO:0007005">
    <property type="term" value="P:mitochondrion organization"/>
    <property type="evidence" value="ECO:0007669"/>
    <property type="project" value="TreeGrafter"/>
</dbReference>
<dbReference type="PANTHER" id="PTHR23222:SF0">
    <property type="entry name" value="PROHIBITIN 1"/>
    <property type="match status" value="1"/>
</dbReference>
<dbReference type="GeneID" id="28723056"/>
<reference evidence="7 8" key="1">
    <citation type="submission" date="2016-01" db="EMBL/GenBank/DDBJ databases">
        <title>Genome sequence of the yeast Holleya sinecauda.</title>
        <authorList>
            <person name="Dietrich F.S."/>
        </authorList>
    </citation>
    <scope>NUCLEOTIDE SEQUENCE [LARGE SCALE GENOMIC DNA]</scope>
    <source>
        <strain evidence="7 8">ATCC 58844</strain>
    </source>
</reference>
<feature type="region of interest" description="Disordered" evidence="5">
    <location>
        <begin position="255"/>
        <end position="282"/>
    </location>
</feature>
<dbReference type="SMART" id="SM00244">
    <property type="entry name" value="PHB"/>
    <property type="match status" value="1"/>
</dbReference>
<keyword evidence="8" id="KW-1185">Reference proteome</keyword>
<dbReference type="PRINTS" id="PR00679">
    <property type="entry name" value="PROHIBITIN"/>
</dbReference>
<dbReference type="PANTHER" id="PTHR23222">
    <property type="entry name" value="PROHIBITIN"/>
    <property type="match status" value="1"/>
</dbReference>
<keyword evidence="4" id="KW-0472">Membrane</keyword>
<comment type="function">
    <text evidence="2">Prohibitin probably acts as a holdase/unfoldase for the stabilization of newly synthesized mitochondrial proteins. Involved in mitophagy; may act as an adapter for ATG8 that supports mitophagosome assembly. Negatively regulates the proteolytic processing of ATG32 via the i-AAA protease. Acts as a negative regulator of the m-AAA protease.</text>
</comment>
<dbReference type="Pfam" id="PF01145">
    <property type="entry name" value="Band_7"/>
    <property type="match status" value="1"/>
</dbReference>
<dbReference type="CDD" id="cd03401">
    <property type="entry name" value="SPFH_prohibitin"/>
    <property type="match status" value="1"/>
</dbReference>
<evidence type="ECO:0000256" key="1">
    <source>
        <dbReference type="ARBA" id="ARBA00009658"/>
    </source>
</evidence>
<dbReference type="InterPro" id="IPR036013">
    <property type="entry name" value="Band_7/SPFH_dom_sf"/>
</dbReference>
<organism evidence="7 8">
    <name type="scientific">Eremothecium sinecaudum</name>
    <dbReference type="NCBI Taxonomy" id="45286"/>
    <lineage>
        <taxon>Eukaryota</taxon>
        <taxon>Fungi</taxon>
        <taxon>Dikarya</taxon>
        <taxon>Ascomycota</taxon>
        <taxon>Saccharomycotina</taxon>
        <taxon>Saccharomycetes</taxon>
        <taxon>Saccharomycetales</taxon>
        <taxon>Saccharomycetaceae</taxon>
        <taxon>Eremothecium</taxon>
    </lineage>
</organism>
<dbReference type="InterPro" id="IPR001107">
    <property type="entry name" value="Band_7"/>
</dbReference>
<evidence type="ECO:0000256" key="3">
    <source>
        <dbReference type="ARBA" id="ARBA00063239"/>
    </source>
</evidence>
<dbReference type="GO" id="GO:0045861">
    <property type="term" value="P:negative regulation of proteolysis"/>
    <property type="evidence" value="ECO:0007669"/>
    <property type="project" value="UniProtKB-ARBA"/>
</dbReference>
<evidence type="ECO:0000313" key="8">
    <source>
        <dbReference type="Proteomes" id="UP000243052"/>
    </source>
</evidence>
<sequence>MSRIAEIVGKLAIPVGLAITVGQLSLYDVKGGMRAVIFDRISGVRPNISGEGTHFLIPWLQKAVIFDTRIRPKNIATTTGSKDLQMVNLTLRVLHRPEVLELPKIYQELGFDYDERVLPSIGNEVLKAVVAQFNASELLTQRELVSQKISQELGRRAQEFHIRLEDVAITHLSFGAEFTKSVEQKQIAYQEAERAKYVVEQAKQERRAAIIRAEGEAEAADHISKALSKAGDGLLMIRRLEASKDIAKTLATSPNVTYLPSHGNSQDTSSGAPNSLLLNLGR</sequence>
<proteinExistence type="inferred from homology"/>
<dbReference type="GO" id="GO:0000001">
    <property type="term" value="P:mitochondrion inheritance"/>
    <property type="evidence" value="ECO:0007669"/>
    <property type="project" value="UniProtKB-ARBA"/>
</dbReference>
<name>A0A109UYF7_9SACH</name>
<accession>A0A109UYF7</accession>
<dbReference type="GO" id="GO:0000423">
    <property type="term" value="P:mitophagy"/>
    <property type="evidence" value="ECO:0007669"/>
    <property type="project" value="UniProtKB-ARBA"/>
</dbReference>
<dbReference type="SUPFAM" id="SSF117892">
    <property type="entry name" value="Band 7/SPFH domain"/>
    <property type="match status" value="1"/>
</dbReference>
<dbReference type="Gene3D" id="3.30.479.30">
    <property type="entry name" value="Band 7 domain"/>
    <property type="match status" value="1"/>
</dbReference>
<comment type="similarity">
    <text evidence="1 4">Belongs to the prohibitin family.</text>
</comment>
<dbReference type="Proteomes" id="UP000243052">
    <property type="component" value="Chromosome iii"/>
</dbReference>
<dbReference type="EMBL" id="CP014243">
    <property type="protein sequence ID" value="AMD19839.1"/>
    <property type="molecule type" value="Genomic_DNA"/>
</dbReference>
<evidence type="ECO:0000256" key="5">
    <source>
        <dbReference type="SAM" id="MobiDB-lite"/>
    </source>
</evidence>
<protein>
    <recommendedName>
        <fullName evidence="4">Prohibitin</fullName>
    </recommendedName>
</protein>
<evidence type="ECO:0000259" key="6">
    <source>
        <dbReference type="SMART" id="SM00244"/>
    </source>
</evidence>
<comment type="subcellular location">
    <subcellularLocation>
        <location evidence="4">Mitochondrion inner membrane</location>
    </subcellularLocation>
</comment>
<keyword evidence="4" id="KW-0496">Mitochondrion</keyword>
<dbReference type="STRING" id="45286.A0A109UYF7"/>
<dbReference type="InterPro" id="IPR000163">
    <property type="entry name" value="Prohibitin"/>
</dbReference>
<dbReference type="AlphaFoldDB" id="A0A109UYF7"/>
<comment type="subunit">
    <text evidence="3">The mitochondrial prohibitin complex consists of two subunits (PHB1 and PHB2). The subunits assemble into a membrane-associated ring-shaped supercomplex of approximately 1 mDa. The mitochondrial prohibitin complex interacts with the m-AAA protease, a heterohexamer composed of YTA12/RCA1 and YTA10/AFG3. The mitochondrial prohibitin complex interacts with ATG8 and the interaction may support mitophagosome assembly.</text>
</comment>
<dbReference type="GO" id="GO:0005743">
    <property type="term" value="C:mitochondrial inner membrane"/>
    <property type="evidence" value="ECO:0007669"/>
    <property type="project" value="UniProtKB-SubCell"/>
</dbReference>
<gene>
    <name evidence="7" type="ORF">AW171_hschr31692</name>
</gene>
<evidence type="ECO:0000256" key="4">
    <source>
        <dbReference type="RuleBase" id="RU366048"/>
    </source>
</evidence>
<dbReference type="FunFam" id="3.30.479.30:FF:000001">
    <property type="entry name" value="Prohibitin 2"/>
    <property type="match status" value="1"/>
</dbReference>
<dbReference type="RefSeq" id="XP_017986835.1">
    <property type="nucleotide sequence ID" value="XM_018131277.1"/>
</dbReference>